<keyword evidence="22" id="KW-1185">Reference proteome</keyword>
<dbReference type="Proteomes" id="UP000037751">
    <property type="component" value="Unassembled WGS sequence"/>
</dbReference>
<feature type="transmembrane region" description="Helical" evidence="17">
    <location>
        <begin position="102"/>
        <end position="120"/>
    </location>
</feature>
<keyword evidence="8" id="KW-0999">Mitochondrion inner membrane</keyword>
<dbReference type="VEuPathDB" id="FungiDB:Malapachy_1279"/>
<sequence length="747" mass="82377">MNLSLILFTIGILGFYLFLLLTSMISLDKLMLFTLFFLLLLSLLLDLVFLLLTTDYEVLFLSLTHLLNIHKKMYLLFFLLPCLGSAAAGLGGQKIGVTGAHIITTSCLAISAALSIVGFYEVVLCHSPVTIHLGDWLHSEILTVSWTLTFDTLSMSIISTVLIISTLVHLYSIDYMSADPHNQRFFSYLSLFTFFMVVLVSGDNYFLLFVGWEFIAVCSYLLINFWFTIIEANKSAMQSFIVNRVGDMALSVSFLGIVCLFGNVDFSTVFSLAPMMNESALTVIGLLLLFGSMGKSAQIGLNTWLPTAMAGPTPVSSLIHSATLVSAGVYVLLRSSPLLEYSSTTLIAITWIGSITAFFAASTGLLQNDIKRVIAYSTCSQMGYLFLACGLSQYNTALFHLVNHAFFKALLFLSAGAVLHATFDQQDQRRLGGFLPLLPFTYTAILIGSLSLMAVPFMTGFYSKDLILELAFSQYVFHGSIAYWFGSISAGLTAFYSFRLVSMTFLTYPNSPKKVYENAHDAAIFAMIPMATLSILAIFFGYLARDLFVGMGTDFAANSLFIHPTHISLIEAEVIPTSFKLLPSFITFSAAYAAFFFYHYAPDFLVFAGKTTLGYNLYKFFNGKYYIEVLYNTYLIPASLGLGYIVSKQLDRGIVEQLFGFGISSGLANASQKMSKLDTGTLPSYTIYFALSLLFLTILLIAPVLSISNINPSTAIQFVSLIDLRLIAILVIAYIFISLTLLHSKCT</sequence>
<evidence type="ECO:0000313" key="21">
    <source>
        <dbReference type="EMBL" id="KOS12413.1"/>
    </source>
</evidence>
<name>A0A0M9VMM6_9BASI</name>
<evidence type="ECO:0000256" key="17">
    <source>
        <dbReference type="SAM" id="Phobius"/>
    </source>
</evidence>
<evidence type="ECO:0000259" key="20">
    <source>
        <dbReference type="Pfam" id="PF06455"/>
    </source>
</evidence>
<dbReference type="EMBL" id="LGAV01000015">
    <property type="protein sequence ID" value="KOS12413.1"/>
    <property type="molecule type" value="Genomic_DNA"/>
</dbReference>
<feature type="transmembrane region" description="Helical" evidence="17">
    <location>
        <begin position="405"/>
        <end position="423"/>
    </location>
</feature>
<dbReference type="InterPro" id="IPR018393">
    <property type="entry name" value="NADHpl_OxRdtase_5_subgr"/>
</dbReference>
<comment type="catalytic activity">
    <reaction evidence="16">
        <text>a ubiquinone + NADH + 5 H(+)(in) = a ubiquinol + NAD(+) + 4 H(+)(out)</text>
        <dbReference type="Rhea" id="RHEA:29091"/>
        <dbReference type="Rhea" id="RHEA-COMP:9565"/>
        <dbReference type="Rhea" id="RHEA-COMP:9566"/>
        <dbReference type="ChEBI" id="CHEBI:15378"/>
        <dbReference type="ChEBI" id="CHEBI:16389"/>
        <dbReference type="ChEBI" id="CHEBI:17976"/>
        <dbReference type="ChEBI" id="CHEBI:57540"/>
        <dbReference type="ChEBI" id="CHEBI:57945"/>
        <dbReference type="EC" id="7.1.1.2"/>
    </reaction>
</comment>
<dbReference type="GO" id="GO:0015990">
    <property type="term" value="P:electron transport coupled proton transport"/>
    <property type="evidence" value="ECO:0007669"/>
    <property type="project" value="TreeGrafter"/>
</dbReference>
<feature type="transmembrane region" description="Helical" evidence="17">
    <location>
        <begin position="435"/>
        <end position="461"/>
    </location>
</feature>
<keyword evidence="13" id="KW-0830">Ubiquinone</keyword>
<comment type="function">
    <text evidence="1">Core subunit of the mitochondrial membrane respiratory chain NADH dehydrogenase (Complex I) that is believed to belong to the minimal assembly required for catalysis. Complex I functions in the transfer of electrons from NADH to the respiratory chain. The immediate electron acceptor for the enzyme is believed to be ubiquinone.</text>
</comment>
<evidence type="ECO:0000259" key="19">
    <source>
        <dbReference type="Pfam" id="PF00662"/>
    </source>
</evidence>
<keyword evidence="5" id="KW-0813">Transport</keyword>
<keyword evidence="11 17" id="KW-1133">Transmembrane helix</keyword>
<keyword evidence="7 17" id="KW-0812">Transmembrane</keyword>
<dbReference type="STRING" id="77020.A0A0M9VMM6"/>
<dbReference type="GeneID" id="28727659"/>
<organism evidence="21 22">
    <name type="scientific">Malassezia pachydermatis</name>
    <dbReference type="NCBI Taxonomy" id="77020"/>
    <lineage>
        <taxon>Eukaryota</taxon>
        <taxon>Fungi</taxon>
        <taxon>Dikarya</taxon>
        <taxon>Basidiomycota</taxon>
        <taxon>Ustilaginomycotina</taxon>
        <taxon>Malasseziomycetes</taxon>
        <taxon>Malasseziales</taxon>
        <taxon>Malasseziaceae</taxon>
        <taxon>Malassezia</taxon>
    </lineage>
</organism>
<evidence type="ECO:0000256" key="14">
    <source>
        <dbReference type="ARBA" id="ARBA00023128"/>
    </source>
</evidence>
<evidence type="ECO:0000256" key="12">
    <source>
        <dbReference type="ARBA" id="ARBA00023027"/>
    </source>
</evidence>
<feature type="transmembrane region" description="Helical" evidence="17">
    <location>
        <begin position="724"/>
        <end position="742"/>
    </location>
</feature>
<feature type="transmembrane region" description="Helical" evidence="17">
    <location>
        <begin position="6"/>
        <end position="25"/>
    </location>
</feature>
<dbReference type="GO" id="GO:0003954">
    <property type="term" value="F:NADH dehydrogenase activity"/>
    <property type="evidence" value="ECO:0007669"/>
    <property type="project" value="TreeGrafter"/>
</dbReference>
<evidence type="ECO:0000256" key="15">
    <source>
        <dbReference type="ARBA" id="ARBA00023136"/>
    </source>
</evidence>
<feature type="transmembrane region" description="Helical" evidence="17">
    <location>
        <begin position="153"/>
        <end position="173"/>
    </location>
</feature>
<dbReference type="Pfam" id="PF00361">
    <property type="entry name" value="Proton_antipo_M"/>
    <property type="match status" value="1"/>
</dbReference>
<protein>
    <recommendedName>
        <fullName evidence="4">NADH-ubiquinone oxidoreductase chain 5</fullName>
        <ecNumber evidence="3">7.1.1.2</ecNumber>
    </recommendedName>
</protein>
<feature type="transmembrane region" description="Helical" evidence="17">
    <location>
        <begin position="208"/>
        <end position="227"/>
    </location>
</feature>
<dbReference type="AlphaFoldDB" id="A0A0M9VMM6"/>
<dbReference type="GO" id="GO:0008137">
    <property type="term" value="F:NADH dehydrogenase (ubiquinone) activity"/>
    <property type="evidence" value="ECO:0007669"/>
    <property type="project" value="UniProtKB-EC"/>
</dbReference>
<feature type="transmembrane region" description="Helical" evidence="17">
    <location>
        <begin position="522"/>
        <end position="544"/>
    </location>
</feature>
<dbReference type="InterPro" id="IPR003945">
    <property type="entry name" value="NU5C-like"/>
</dbReference>
<comment type="caution">
    <text evidence="21">The sequence shown here is derived from an EMBL/GenBank/DDBJ whole genome shotgun (WGS) entry which is preliminary data.</text>
</comment>
<keyword evidence="12" id="KW-0520">NAD</keyword>
<keyword evidence="6" id="KW-0679">Respiratory chain</keyword>
<feature type="transmembrane region" description="Helical" evidence="17">
    <location>
        <begin position="585"/>
        <end position="608"/>
    </location>
</feature>
<keyword evidence="14" id="KW-0496">Mitochondrion</keyword>
<feature type="transmembrane region" description="Helical" evidence="17">
    <location>
        <begin position="481"/>
        <end position="501"/>
    </location>
</feature>
<evidence type="ECO:0000256" key="7">
    <source>
        <dbReference type="ARBA" id="ARBA00022692"/>
    </source>
</evidence>
<reference evidence="21 22" key="1">
    <citation type="submission" date="2015-07" db="EMBL/GenBank/DDBJ databases">
        <title>Draft Genome Sequence of Malassezia furfur CBS1878 and Malassezia pachydermatis CBS1879.</title>
        <authorList>
            <person name="Triana S."/>
            <person name="Ohm R."/>
            <person name="Gonzalez A."/>
            <person name="DeCock H."/>
            <person name="Restrepo S."/>
            <person name="Celis A."/>
        </authorList>
    </citation>
    <scope>NUCLEOTIDE SEQUENCE [LARGE SCALE GENOMIC DNA]</scope>
    <source>
        <strain evidence="21 22">CBS 1879</strain>
    </source>
</reference>
<feature type="transmembrane region" description="Helical" evidence="17">
    <location>
        <begin position="313"/>
        <end position="333"/>
    </location>
</feature>
<evidence type="ECO:0000256" key="5">
    <source>
        <dbReference type="ARBA" id="ARBA00022448"/>
    </source>
</evidence>
<dbReference type="RefSeq" id="XP_017990045.1">
    <property type="nucleotide sequence ID" value="XM_018135784.1"/>
</dbReference>
<feature type="domain" description="NADH dehydrogenase subunit 5 C-terminal" evidence="20">
    <location>
        <begin position="574"/>
        <end position="699"/>
    </location>
</feature>
<dbReference type="Pfam" id="PF00662">
    <property type="entry name" value="Proton_antipo_N"/>
    <property type="match status" value="1"/>
</dbReference>
<evidence type="ECO:0000256" key="13">
    <source>
        <dbReference type="ARBA" id="ARBA00023075"/>
    </source>
</evidence>
<proteinExistence type="predicted"/>
<dbReference type="InterPro" id="IPR001750">
    <property type="entry name" value="ND/Mrp_TM"/>
</dbReference>
<feature type="transmembrane region" description="Helical" evidence="17">
    <location>
        <begin position="32"/>
        <end position="53"/>
    </location>
</feature>
<gene>
    <name evidence="21" type="ORF">Malapachy_1279</name>
</gene>
<dbReference type="NCBIfam" id="NF005141">
    <property type="entry name" value="PRK06590.1"/>
    <property type="match status" value="1"/>
</dbReference>
<dbReference type="Gene3D" id="1.20.5.2700">
    <property type="match status" value="1"/>
</dbReference>
<evidence type="ECO:0000256" key="6">
    <source>
        <dbReference type="ARBA" id="ARBA00022660"/>
    </source>
</evidence>
<feature type="transmembrane region" description="Helical" evidence="17">
    <location>
        <begin position="279"/>
        <end position="301"/>
    </location>
</feature>
<dbReference type="GO" id="GO:0005743">
    <property type="term" value="C:mitochondrial inner membrane"/>
    <property type="evidence" value="ECO:0007669"/>
    <property type="project" value="UniProtKB-SubCell"/>
</dbReference>
<feature type="transmembrane region" description="Helical" evidence="17">
    <location>
        <begin position="73"/>
        <end position="90"/>
    </location>
</feature>
<dbReference type="OrthoDB" id="2686308at2759"/>
<dbReference type="InterPro" id="IPR001516">
    <property type="entry name" value="Proton_antipo_N"/>
</dbReference>
<evidence type="ECO:0000256" key="11">
    <source>
        <dbReference type="ARBA" id="ARBA00022989"/>
    </source>
</evidence>
<feature type="transmembrane region" description="Helical" evidence="17">
    <location>
        <begin position="185"/>
        <end position="202"/>
    </location>
</feature>
<feature type="transmembrane region" description="Helical" evidence="17">
    <location>
        <begin position="248"/>
        <end position="273"/>
    </location>
</feature>
<keyword evidence="15 17" id="KW-0472">Membrane</keyword>
<feature type="transmembrane region" description="Helical" evidence="17">
    <location>
        <begin position="629"/>
        <end position="647"/>
    </location>
</feature>
<dbReference type="GO" id="GO:0042773">
    <property type="term" value="P:ATP synthesis coupled electron transport"/>
    <property type="evidence" value="ECO:0007669"/>
    <property type="project" value="InterPro"/>
</dbReference>
<feature type="transmembrane region" description="Helical" evidence="17">
    <location>
        <begin position="373"/>
        <end position="393"/>
    </location>
</feature>
<evidence type="ECO:0000256" key="1">
    <source>
        <dbReference type="ARBA" id="ARBA00003257"/>
    </source>
</evidence>
<keyword evidence="10" id="KW-0249">Electron transport</keyword>
<evidence type="ECO:0000313" key="22">
    <source>
        <dbReference type="Proteomes" id="UP000037751"/>
    </source>
</evidence>
<feature type="transmembrane region" description="Helical" evidence="17">
    <location>
        <begin position="682"/>
        <end position="704"/>
    </location>
</feature>
<accession>A0A0M9VMM6</accession>
<evidence type="ECO:0000256" key="8">
    <source>
        <dbReference type="ARBA" id="ARBA00022792"/>
    </source>
</evidence>
<keyword evidence="9" id="KW-1278">Translocase</keyword>
<dbReference type="PRINTS" id="PR01434">
    <property type="entry name" value="NADHDHGNASE5"/>
</dbReference>
<dbReference type="PANTHER" id="PTHR42829">
    <property type="entry name" value="NADH-UBIQUINONE OXIDOREDUCTASE CHAIN 5"/>
    <property type="match status" value="1"/>
</dbReference>
<evidence type="ECO:0000256" key="3">
    <source>
        <dbReference type="ARBA" id="ARBA00012944"/>
    </source>
</evidence>
<comment type="subcellular location">
    <subcellularLocation>
        <location evidence="2">Mitochondrion inner membrane</location>
        <topology evidence="2">Multi-pass membrane protein</topology>
    </subcellularLocation>
</comment>
<dbReference type="Pfam" id="PF06455">
    <property type="entry name" value="NADH5_C"/>
    <property type="match status" value="1"/>
</dbReference>
<dbReference type="NCBIfam" id="TIGR01974">
    <property type="entry name" value="NDH_I_L"/>
    <property type="match status" value="1"/>
</dbReference>
<dbReference type="PANTHER" id="PTHR42829:SF2">
    <property type="entry name" value="NADH-UBIQUINONE OXIDOREDUCTASE CHAIN 5"/>
    <property type="match status" value="1"/>
</dbReference>
<evidence type="ECO:0000256" key="10">
    <source>
        <dbReference type="ARBA" id="ARBA00022982"/>
    </source>
</evidence>
<evidence type="ECO:0000259" key="18">
    <source>
        <dbReference type="Pfam" id="PF00361"/>
    </source>
</evidence>
<feature type="domain" description="NADH:quinone oxidoreductase/Mrp antiporter transmembrane" evidence="18">
    <location>
        <begin position="204"/>
        <end position="485"/>
    </location>
</feature>
<evidence type="ECO:0000256" key="16">
    <source>
        <dbReference type="ARBA" id="ARBA00049551"/>
    </source>
</evidence>
<dbReference type="InterPro" id="IPR010934">
    <property type="entry name" value="NADH_DH_su5_C"/>
</dbReference>
<feature type="transmembrane region" description="Helical" evidence="17">
    <location>
        <begin position="345"/>
        <end position="366"/>
    </location>
</feature>
<evidence type="ECO:0000256" key="4">
    <source>
        <dbReference type="ARBA" id="ARBA00021096"/>
    </source>
</evidence>
<evidence type="ECO:0000256" key="2">
    <source>
        <dbReference type="ARBA" id="ARBA00004448"/>
    </source>
</evidence>
<dbReference type="EC" id="7.1.1.2" evidence="3"/>
<feature type="domain" description="NADH-Ubiquinone oxidoreductase (complex I) chain 5 N-terminal" evidence="19">
    <location>
        <begin position="136"/>
        <end position="186"/>
    </location>
</feature>
<evidence type="ECO:0000256" key="9">
    <source>
        <dbReference type="ARBA" id="ARBA00022967"/>
    </source>
</evidence>